<dbReference type="EMBL" id="JARO02000121">
    <property type="protein sequence ID" value="KPP79825.1"/>
    <property type="molecule type" value="Genomic_DNA"/>
</dbReference>
<evidence type="ECO:0000256" key="1">
    <source>
        <dbReference type="ARBA" id="ARBA00004613"/>
    </source>
</evidence>
<evidence type="ECO:0000256" key="4">
    <source>
        <dbReference type="ARBA" id="ARBA00022702"/>
    </source>
</evidence>
<gene>
    <name evidence="8" type="ORF">Z043_100560</name>
</gene>
<accession>A0A0N8K384</accession>
<evidence type="ECO:0000313" key="9">
    <source>
        <dbReference type="Proteomes" id="UP000034805"/>
    </source>
</evidence>
<dbReference type="GO" id="GO:0016913">
    <property type="term" value="F:follicle-stimulating hormone activity"/>
    <property type="evidence" value="ECO:0007669"/>
    <property type="project" value="TreeGrafter"/>
</dbReference>
<feature type="chain" id="PRO_5005962498" description="Glycoprotein hormones alpha chain" evidence="7">
    <location>
        <begin position="29"/>
        <end position="114"/>
    </location>
</feature>
<dbReference type="InterPro" id="IPR000476">
    <property type="entry name" value="Glyco_hormone"/>
</dbReference>
<keyword evidence="5" id="KW-1015">Disulfide bond</keyword>
<dbReference type="GO" id="GO:0006590">
    <property type="term" value="P:thyroid hormone generation"/>
    <property type="evidence" value="ECO:0007669"/>
    <property type="project" value="TreeGrafter"/>
</dbReference>
<evidence type="ECO:0000256" key="6">
    <source>
        <dbReference type="ARBA" id="ARBA00023180"/>
    </source>
</evidence>
<name>A0A0N8K384_SCLFO</name>
<dbReference type="GO" id="GO:0016914">
    <property type="term" value="C:follicle-stimulating hormone complex"/>
    <property type="evidence" value="ECO:0007669"/>
    <property type="project" value="TreeGrafter"/>
</dbReference>
<keyword evidence="3 7" id="KW-0964">Secreted</keyword>
<dbReference type="Gene3D" id="2.10.90.10">
    <property type="entry name" value="Cystine-knot cytokines"/>
    <property type="match status" value="1"/>
</dbReference>
<dbReference type="PANTHER" id="PTHR11509">
    <property type="entry name" value="GLYCOPROTEIN HORMONE ALPHA CHAIN"/>
    <property type="match status" value="1"/>
</dbReference>
<dbReference type="PROSITE" id="PS00779">
    <property type="entry name" value="GLYCO_HORMONE_ALPHA_1"/>
    <property type="match status" value="1"/>
</dbReference>
<reference evidence="8 9" key="1">
    <citation type="submission" date="2015-08" db="EMBL/GenBank/DDBJ databases">
        <title>The genome of the Asian arowana (Scleropages formosus).</title>
        <authorList>
            <person name="Tan M.H."/>
            <person name="Gan H.M."/>
            <person name="Croft L.J."/>
            <person name="Austin C.M."/>
        </authorList>
    </citation>
    <scope>NUCLEOTIDE SEQUENCE [LARGE SCALE GENOMIC DNA]</scope>
    <source>
        <strain evidence="8">Aro1</strain>
    </source>
</reference>
<keyword evidence="6 7" id="KW-0325">Glycoprotein</keyword>
<sequence length="114" mass="12408">MSHTMTYTRKLGVVSLLALLALLHIVDSNFNGETPQGETDMNSVLPVYGGCEECKLKENKFFSKAGAPIFQCMGCCFSRAFPTPLKARKTMLIPKNITSEATCCVAKEVKKVGA</sequence>
<dbReference type="SMART" id="SM00067">
    <property type="entry name" value="GHA"/>
    <property type="match status" value="1"/>
</dbReference>
<dbReference type="PANTHER" id="PTHR11509:SF0">
    <property type="entry name" value="GLYCOPROTEIN HORMONES ALPHA CHAIN"/>
    <property type="match status" value="1"/>
</dbReference>
<dbReference type="GO" id="GO:0005615">
    <property type="term" value="C:extracellular space"/>
    <property type="evidence" value="ECO:0007669"/>
    <property type="project" value="TreeGrafter"/>
</dbReference>
<evidence type="ECO:0000256" key="3">
    <source>
        <dbReference type="ARBA" id="ARBA00022525"/>
    </source>
</evidence>
<comment type="similarity">
    <text evidence="2 7">Belongs to the glycoprotein hormones subunit alpha family.</text>
</comment>
<dbReference type="PRINTS" id="PR00274">
    <property type="entry name" value="GLYCOHORMONE"/>
</dbReference>
<dbReference type="GO" id="GO:0010893">
    <property type="term" value="P:positive regulation of steroid biosynthetic process"/>
    <property type="evidence" value="ECO:0007669"/>
    <property type="project" value="TreeGrafter"/>
</dbReference>
<evidence type="ECO:0000313" key="8">
    <source>
        <dbReference type="EMBL" id="KPP79825.1"/>
    </source>
</evidence>
<evidence type="ECO:0000256" key="2">
    <source>
        <dbReference type="ARBA" id="ARBA00009128"/>
    </source>
</evidence>
<evidence type="ECO:0000256" key="7">
    <source>
        <dbReference type="RuleBase" id="RU362129"/>
    </source>
</evidence>
<organism evidence="8 9">
    <name type="scientific">Scleropages formosus</name>
    <name type="common">Asian bonytongue</name>
    <name type="synonym">Osteoglossum formosum</name>
    <dbReference type="NCBI Taxonomy" id="113540"/>
    <lineage>
        <taxon>Eukaryota</taxon>
        <taxon>Metazoa</taxon>
        <taxon>Chordata</taxon>
        <taxon>Craniata</taxon>
        <taxon>Vertebrata</taxon>
        <taxon>Euteleostomi</taxon>
        <taxon>Actinopterygii</taxon>
        <taxon>Neopterygii</taxon>
        <taxon>Teleostei</taxon>
        <taxon>Osteoglossocephala</taxon>
        <taxon>Osteoglossomorpha</taxon>
        <taxon>Osteoglossiformes</taxon>
        <taxon>Osteoglossidae</taxon>
        <taxon>Scleropages</taxon>
    </lineage>
</organism>
<dbReference type="PROSITE" id="PS50277">
    <property type="entry name" value="GLYCO_HORMONE_ALPHA_3"/>
    <property type="match status" value="1"/>
</dbReference>
<dbReference type="STRING" id="113540.ENSSFOP00015017021"/>
<keyword evidence="4 7" id="KW-0372">Hormone</keyword>
<dbReference type="Pfam" id="PF00236">
    <property type="entry name" value="Hormone_6"/>
    <property type="match status" value="1"/>
</dbReference>
<comment type="caution">
    <text evidence="8">The sequence shown here is derived from an EMBL/GenBank/DDBJ whole genome shotgun (WGS) entry which is preliminary data.</text>
</comment>
<keyword evidence="7" id="KW-0732">Signal</keyword>
<protein>
    <recommendedName>
        <fullName evidence="7">Glycoprotein hormones alpha chain</fullName>
    </recommendedName>
</protein>
<comment type="subcellular location">
    <subcellularLocation>
        <location evidence="1 7">Secreted</location>
    </subcellularLocation>
</comment>
<dbReference type="InterPro" id="IPR029034">
    <property type="entry name" value="Cystine-knot_cytokine"/>
</dbReference>
<comment type="subunit">
    <text evidence="7">Heterodimer of an alpha and a beta chain.</text>
</comment>
<proteinExistence type="inferred from homology"/>
<feature type="signal peptide" evidence="7">
    <location>
        <begin position="1"/>
        <end position="28"/>
    </location>
</feature>
<dbReference type="Proteomes" id="UP000034805">
    <property type="component" value="Unassembled WGS sequence"/>
</dbReference>
<dbReference type="AlphaFoldDB" id="A0A0N8K384"/>
<dbReference type="SUPFAM" id="SSF57501">
    <property type="entry name" value="Cystine-knot cytokines"/>
    <property type="match status" value="1"/>
</dbReference>
<evidence type="ECO:0000256" key="5">
    <source>
        <dbReference type="ARBA" id="ARBA00023157"/>
    </source>
</evidence>